<organism evidence="1 2">
    <name type="scientific">Aquarana catesbeiana</name>
    <name type="common">American bullfrog</name>
    <name type="synonym">Rana catesbeiana</name>
    <dbReference type="NCBI Taxonomy" id="8400"/>
    <lineage>
        <taxon>Eukaryota</taxon>
        <taxon>Metazoa</taxon>
        <taxon>Chordata</taxon>
        <taxon>Craniata</taxon>
        <taxon>Vertebrata</taxon>
        <taxon>Euteleostomi</taxon>
        <taxon>Amphibia</taxon>
        <taxon>Batrachia</taxon>
        <taxon>Anura</taxon>
        <taxon>Neobatrachia</taxon>
        <taxon>Ranoidea</taxon>
        <taxon>Ranidae</taxon>
        <taxon>Aquarana</taxon>
    </lineage>
</organism>
<evidence type="ECO:0000313" key="2">
    <source>
        <dbReference type="Proteomes" id="UP000228934"/>
    </source>
</evidence>
<proteinExistence type="predicted"/>
<sequence>MCYNVQNVFVIFYKAKIWRMHIVCQHVLSAITGDQWTRFGGAMPSSIIK</sequence>
<reference evidence="2" key="1">
    <citation type="journal article" date="2017" name="Nat. Commun.">
        <title>The North American bullfrog draft genome provides insight into hormonal regulation of long noncoding RNA.</title>
        <authorList>
            <person name="Hammond S.A."/>
            <person name="Warren R.L."/>
            <person name="Vandervalk B.P."/>
            <person name="Kucuk E."/>
            <person name="Khan H."/>
            <person name="Gibb E.A."/>
            <person name="Pandoh P."/>
            <person name="Kirk H."/>
            <person name="Zhao Y."/>
            <person name="Jones M."/>
            <person name="Mungall A.J."/>
            <person name="Coope R."/>
            <person name="Pleasance S."/>
            <person name="Moore R.A."/>
            <person name="Holt R.A."/>
            <person name="Round J.M."/>
            <person name="Ohora S."/>
            <person name="Walle B.V."/>
            <person name="Veldhoen N."/>
            <person name="Helbing C.C."/>
            <person name="Birol I."/>
        </authorList>
    </citation>
    <scope>NUCLEOTIDE SEQUENCE [LARGE SCALE GENOMIC DNA]</scope>
</reference>
<dbReference type="EMBL" id="KZ369885">
    <property type="protein sequence ID" value="PIO09638.1"/>
    <property type="molecule type" value="Genomic_DNA"/>
</dbReference>
<gene>
    <name evidence="1" type="ORF">AB205_0054480</name>
</gene>
<keyword evidence="2" id="KW-1185">Reference proteome</keyword>
<evidence type="ECO:0000313" key="1">
    <source>
        <dbReference type="EMBL" id="PIO09638.1"/>
    </source>
</evidence>
<accession>A0A2G9Q207</accession>
<name>A0A2G9Q207_AQUCT</name>
<dbReference type="Proteomes" id="UP000228934">
    <property type="component" value="Unassembled WGS sequence"/>
</dbReference>
<dbReference type="AlphaFoldDB" id="A0A2G9Q207"/>
<protein>
    <submittedName>
        <fullName evidence="1">Uncharacterized protein</fullName>
    </submittedName>
</protein>